<dbReference type="InterPro" id="IPR021799">
    <property type="entry name" value="PIN-like_prokaryotic"/>
</dbReference>
<organism evidence="1 2">
    <name type="scientific">Longimicrobium terrae</name>
    <dbReference type="NCBI Taxonomy" id="1639882"/>
    <lineage>
        <taxon>Bacteria</taxon>
        <taxon>Pseudomonadati</taxon>
        <taxon>Gemmatimonadota</taxon>
        <taxon>Longimicrobiia</taxon>
        <taxon>Longimicrobiales</taxon>
        <taxon>Longimicrobiaceae</taxon>
        <taxon>Longimicrobium</taxon>
    </lineage>
</organism>
<gene>
    <name evidence="1" type="ORF">HNQ61_004440</name>
</gene>
<dbReference type="Pfam" id="PF11848">
    <property type="entry name" value="DUF3368"/>
    <property type="match status" value="1"/>
</dbReference>
<dbReference type="Proteomes" id="UP000582837">
    <property type="component" value="Unassembled WGS sequence"/>
</dbReference>
<dbReference type="PANTHER" id="PTHR39550">
    <property type="entry name" value="SLL0658 PROTEIN"/>
    <property type="match status" value="1"/>
</dbReference>
<name>A0A841H4E9_9BACT</name>
<evidence type="ECO:0008006" key="3">
    <source>
        <dbReference type="Google" id="ProtNLM"/>
    </source>
</evidence>
<evidence type="ECO:0000313" key="1">
    <source>
        <dbReference type="EMBL" id="MBB6072776.1"/>
    </source>
</evidence>
<proteinExistence type="predicted"/>
<dbReference type="EMBL" id="JACHIA010000018">
    <property type="protein sequence ID" value="MBB6072776.1"/>
    <property type="molecule type" value="Genomic_DNA"/>
</dbReference>
<sequence>MAVVCDASPLIALASVGHLHLLRELFDEVHVPPSVWDEVVRGETHGVQSLTSEHWIRVTEAPDDSQLLVLRNEMNPGEAEAIALAIWLAADLILLDEIRARKLAIYLGFRVMGVLGILGEAKTMGLIPAIRPLLDRMLALVLFRLKAGLYERTLRACGEWE</sequence>
<evidence type="ECO:0000313" key="2">
    <source>
        <dbReference type="Proteomes" id="UP000582837"/>
    </source>
</evidence>
<protein>
    <recommendedName>
        <fullName evidence="3">DUF3368 domain-containing protein</fullName>
    </recommendedName>
</protein>
<comment type="caution">
    <text evidence="1">The sequence shown here is derived from an EMBL/GenBank/DDBJ whole genome shotgun (WGS) entry which is preliminary data.</text>
</comment>
<keyword evidence="2" id="KW-1185">Reference proteome</keyword>
<dbReference type="RefSeq" id="WP_170035505.1">
    <property type="nucleotide sequence ID" value="NZ_JABDTL010000001.1"/>
</dbReference>
<dbReference type="PANTHER" id="PTHR39550:SF1">
    <property type="entry name" value="SLL0658 PROTEIN"/>
    <property type="match status" value="1"/>
</dbReference>
<reference evidence="1 2" key="1">
    <citation type="submission" date="2020-08" db="EMBL/GenBank/DDBJ databases">
        <title>Genomic Encyclopedia of Type Strains, Phase IV (KMG-IV): sequencing the most valuable type-strain genomes for metagenomic binning, comparative biology and taxonomic classification.</title>
        <authorList>
            <person name="Goeker M."/>
        </authorList>
    </citation>
    <scope>NUCLEOTIDE SEQUENCE [LARGE SCALE GENOMIC DNA]</scope>
    <source>
        <strain evidence="1 2">DSM 29007</strain>
    </source>
</reference>
<accession>A0A841H4E9</accession>
<dbReference type="AlphaFoldDB" id="A0A841H4E9"/>